<dbReference type="InterPro" id="IPR042229">
    <property type="entry name" value="Listeria/Bacterioides_rpt_sf"/>
</dbReference>
<evidence type="ECO:0000313" key="2">
    <source>
        <dbReference type="Proteomes" id="UP000284598"/>
    </source>
</evidence>
<dbReference type="AlphaFoldDB" id="A0A413S6D2"/>
<comment type="caution">
    <text evidence="1">The sequence shown here is derived from an EMBL/GenBank/DDBJ whole genome shotgun (WGS) entry which is preliminary data.</text>
</comment>
<sequence length="594" mass="67681">MGRNYFLKIMFLLVLSILTIPFMTQEAKAFTITDDGEYAVVLKTGEGEIDGTYGKVIKFNFDENEKSIKVSDITKGIIPYNGETAFAGWTMTRNDTIDKIVTELKIDDFISQGEMNGVSYKNGCSLYARFSDKSLDETENYYLKIDGFGGKVNGQYSILLVINKDEFKTIDLSKYVAQREGCTFCGWDYHGKVVMSIDKSYFSKTSNVVISAVYKSNIFYGVDANGCLNDPNLPEDMRPFSYVLTLDANGGTIEGQKSQKYDYLGGADSGTEMKIFQYVPERRGYIFKGWNAKKDGSGESLKYMYWGSWRSSNDESSQFDKDGLIEGRNVFTNITLYATWEKDPNYSETREITSTSGINGSVTFLEWVNDINHSLKINELDIPESLTKENVKYLVDIFFLNDEQEIVEVNGFKMKVKFKMPDNLKDYDTYKIVFTRNGKIIEQLDATVEDGYIIFETTHLSNYGIVATKKQVEITTSNNDNKGSNTNTTVNNNINTKLSVKKVTFKQVTRTKNNKKIKLKFKKIAGAKGYEIKYSTSKKFGKKVTKTVKTKNTTKMLSKLKKKTYYIKVRAYKVVEGKTYNSKWSSVKKVRTRK</sequence>
<reference evidence="1 2" key="1">
    <citation type="submission" date="2018-08" db="EMBL/GenBank/DDBJ databases">
        <title>A genome reference for cultivated species of the human gut microbiota.</title>
        <authorList>
            <person name="Zou Y."/>
            <person name="Xue W."/>
            <person name="Luo G."/>
        </authorList>
    </citation>
    <scope>NUCLEOTIDE SEQUENCE [LARGE SCALE GENOMIC DNA]</scope>
    <source>
        <strain evidence="1 2">AM43-2</strain>
    </source>
</reference>
<accession>A0A413S6D2</accession>
<dbReference type="Gene3D" id="2.60.40.10">
    <property type="entry name" value="Immunoglobulins"/>
    <property type="match status" value="1"/>
</dbReference>
<proteinExistence type="predicted"/>
<name>A0A413S6D2_9FIRM</name>
<dbReference type="InterPro" id="IPR013783">
    <property type="entry name" value="Ig-like_fold"/>
</dbReference>
<dbReference type="EMBL" id="QSFO01000001">
    <property type="protein sequence ID" value="RHA57333.1"/>
    <property type="molecule type" value="Genomic_DNA"/>
</dbReference>
<dbReference type="RefSeq" id="WP_118024412.1">
    <property type="nucleotide sequence ID" value="NZ_JANGEU010000003.1"/>
</dbReference>
<organism evidence="1 2">
    <name type="scientific">Eubacterium ventriosum</name>
    <dbReference type="NCBI Taxonomy" id="39496"/>
    <lineage>
        <taxon>Bacteria</taxon>
        <taxon>Bacillati</taxon>
        <taxon>Bacillota</taxon>
        <taxon>Clostridia</taxon>
        <taxon>Eubacteriales</taxon>
        <taxon>Eubacteriaceae</taxon>
        <taxon>Eubacterium</taxon>
    </lineage>
</organism>
<protein>
    <recommendedName>
        <fullName evidence="3">Fibronectin type-III domain-containing protein</fullName>
    </recommendedName>
</protein>
<evidence type="ECO:0000313" key="1">
    <source>
        <dbReference type="EMBL" id="RHA57333.1"/>
    </source>
</evidence>
<gene>
    <name evidence="1" type="ORF">DW929_00400</name>
</gene>
<dbReference type="Gene3D" id="2.60.40.4270">
    <property type="entry name" value="Listeria-Bacteroides repeat domain"/>
    <property type="match status" value="1"/>
</dbReference>
<evidence type="ECO:0008006" key="3">
    <source>
        <dbReference type="Google" id="ProtNLM"/>
    </source>
</evidence>
<dbReference type="Proteomes" id="UP000284598">
    <property type="component" value="Unassembled WGS sequence"/>
</dbReference>